<evidence type="ECO:0000313" key="3">
    <source>
        <dbReference type="EMBL" id="KKU90469.1"/>
    </source>
</evidence>
<evidence type="ECO:0000256" key="1">
    <source>
        <dbReference type="SAM" id="Phobius"/>
    </source>
</evidence>
<organism evidence="3 4">
    <name type="scientific">Candidatus Wolfebacteria bacterium GW2011_GWA2_47_9b</name>
    <dbReference type="NCBI Taxonomy" id="1619005"/>
    <lineage>
        <taxon>Bacteria</taxon>
        <taxon>Candidatus Wolfeibacteriota</taxon>
    </lineage>
</organism>
<dbReference type="Pfam" id="PF03703">
    <property type="entry name" value="bPH_2"/>
    <property type="match status" value="1"/>
</dbReference>
<keyword evidence="1" id="KW-1133">Transmembrane helix</keyword>
<dbReference type="EMBL" id="LCPB01000002">
    <property type="protein sequence ID" value="KKU90469.1"/>
    <property type="molecule type" value="Genomic_DNA"/>
</dbReference>
<sequence>MAEETTNQVSVSAEQVVATMHAHPLAYLVYYLGGVFIFIVSYWYGYLYTAVGLLVLLVSEVLRRADTFSILEDGVSRNFSLFSTKRVFTGYDKIQTVTVIQSALDRILGVGTVVLITAGLEEGTIQFAGVMKPYEIAKMIQDRLSA</sequence>
<accession>A0A0G1U8R4</accession>
<feature type="domain" description="YdbS-like PH" evidence="2">
    <location>
        <begin position="67"/>
        <end position="136"/>
    </location>
</feature>
<dbReference type="InterPro" id="IPR005182">
    <property type="entry name" value="YdbS-like_PH"/>
</dbReference>
<reference evidence="3 4" key="1">
    <citation type="journal article" date="2015" name="Nature">
        <title>rRNA introns, odd ribosomes, and small enigmatic genomes across a large radiation of phyla.</title>
        <authorList>
            <person name="Brown C.T."/>
            <person name="Hug L.A."/>
            <person name="Thomas B.C."/>
            <person name="Sharon I."/>
            <person name="Castelle C.J."/>
            <person name="Singh A."/>
            <person name="Wilkins M.J."/>
            <person name="Williams K.H."/>
            <person name="Banfield J.F."/>
        </authorList>
    </citation>
    <scope>NUCLEOTIDE SEQUENCE [LARGE SCALE GENOMIC DNA]</scope>
</reference>
<keyword evidence="1" id="KW-0812">Transmembrane</keyword>
<evidence type="ECO:0000259" key="2">
    <source>
        <dbReference type="Pfam" id="PF03703"/>
    </source>
</evidence>
<name>A0A0G1U8R4_9BACT</name>
<dbReference type="Proteomes" id="UP000033882">
    <property type="component" value="Unassembled WGS sequence"/>
</dbReference>
<comment type="caution">
    <text evidence="3">The sequence shown here is derived from an EMBL/GenBank/DDBJ whole genome shotgun (WGS) entry which is preliminary data.</text>
</comment>
<dbReference type="AlphaFoldDB" id="A0A0G1U8R4"/>
<gene>
    <name evidence="3" type="ORF">UY19_C0002G0042</name>
</gene>
<keyword evidence="1" id="KW-0472">Membrane</keyword>
<feature type="transmembrane region" description="Helical" evidence="1">
    <location>
        <begin position="28"/>
        <end position="58"/>
    </location>
</feature>
<evidence type="ECO:0000313" key="4">
    <source>
        <dbReference type="Proteomes" id="UP000033882"/>
    </source>
</evidence>
<proteinExistence type="predicted"/>
<protein>
    <submittedName>
        <fullName evidence="3">Membrane-flanked domain protein</fullName>
    </submittedName>
</protein>